<keyword evidence="1" id="KW-0812">Transmembrane</keyword>
<gene>
    <name evidence="2" type="ORF">METZ01_LOCUS237858</name>
</gene>
<feature type="transmembrane region" description="Helical" evidence="1">
    <location>
        <begin position="7"/>
        <end position="27"/>
    </location>
</feature>
<protein>
    <submittedName>
        <fullName evidence="2">Uncharacterized protein</fullName>
    </submittedName>
</protein>
<dbReference type="AlphaFoldDB" id="A0A382HCE0"/>
<proteinExistence type="predicted"/>
<keyword evidence="1" id="KW-1133">Transmembrane helix</keyword>
<evidence type="ECO:0000256" key="1">
    <source>
        <dbReference type="SAM" id="Phobius"/>
    </source>
</evidence>
<accession>A0A382HCE0</accession>
<name>A0A382HCE0_9ZZZZ</name>
<evidence type="ECO:0000313" key="2">
    <source>
        <dbReference type="EMBL" id="SVB85004.1"/>
    </source>
</evidence>
<reference evidence="2" key="1">
    <citation type="submission" date="2018-05" db="EMBL/GenBank/DDBJ databases">
        <authorList>
            <person name="Lanie J.A."/>
            <person name="Ng W.-L."/>
            <person name="Kazmierczak K.M."/>
            <person name="Andrzejewski T.M."/>
            <person name="Davidsen T.M."/>
            <person name="Wayne K.J."/>
            <person name="Tettelin H."/>
            <person name="Glass J.I."/>
            <person name="Rusch D."/>
            <person name="Podicherti R."/>
            <person name="Tsui H.-C.T."/>
            <person name="Winkler M.E."/>
        </authorList>
    </citation>
    <scope>NUCLEOTIDE SEQUENCE</scope>
</reference>
<dbReference type="EMBL" id="UINC01060468">
    <property type="protein sequence ID" value="SVB85004.1"/>
    <property type="molecule type" value="Genomic_DNA"/>
</dbReference>
<organism evidence="2">
    <name type="scientific">marine metagenome</name>
    <dbReference type="NCBI Taxonomy" id="408172"/>
    <lineage>
        <taxon>unclassified sequences</taxon>
        <taxon>metagenomes</taxon>
        <taxon>ecological metagenomes</taxon>
    </lineage>
</organism>
<keyword evidence="1" id="KW-0472">Membrane</keyword>
<sequence>MKLQDKVLYMSFGAGLVVLGMILNSLINNDANARGRVEDATFGTITCRDIIIKDGYKEKAHFGLAPNGSAILAMYGDDQIYKIAYLGENTSANNEMMLLLRSKSKTDRREAMIMIDGNGGRVDCRNKMGGQIVGLGVADDGGHLGRK</sequence>